<gene>
    <name evidence="2" type="ORF">SAMN04489842_1332</name>
</gene>
<sequence>MSSLAPLAGLFVAPVVALLVYLDATRRETTVSSRLLSASLTGAGSFVGFLVPAVFQHRIEYFYVRNVKPGDVIASSPYEAQALHLTIGIGLTALVLVVYWFGRR</sequence>
<evidence type="ECO:0000313" key="3">
    <source>
        <dbReference type="Proteomes" id="UP000198848"/>
    </source>
</evidence>
<proteinExistence type="predicted"/>
<reference evidence="3" key="1">
    <citation type="submission" date="2016-10" db="EMBL/GenBank/DDBJ databases">
        <authorList>
            <person name="Varghese N."/>
            <person name="Submissions S."/>
        </authorList>
    </citation>
    <scope>NUCLEOTIDE SEQUENCE [LARGE SCALE GENOMIC DNA]</scope>
    <source>
        <strain evidence="3">DSM 24767</strain>
    </source>
</reference>
<dbReference type="Proteomes" id="UP000198848">
    <property type="component" value="Unassembled WGS sequence"/>
</dbReference>
<evidence type="ECO:0000313" key="2">
    <source>
        <dbReference type="EMBL" id="SDQ61141.1"/>
    </source>
</evidence>
<dbReference type="AlphaFoldDB" id="A0A1H1CAB9"/>
<dbReference type="OrthoDB" id="221162at2157"/>
<keyword evidence="1" id="KW-0812">Transmembrane</keyword>
<keyword evidence="3" id="KW-1185">Reference proteome</keyword>
<keyword evidence="1" id="KW-1133">Transmembrane helix</keyword>
<keyword evidence="1" id="KW-0472">Membrane</keyword>
<feature type="transmembrane region" description="Helical" evidence="1">
    <location>
        <begin position="6"/>
        <end position="23"/>
    </location>
</feature>
<accession>A0A1H1CAB9</accession>
<dbReference type="RefSeq" id="WP_090379047.1">
    <property type="nucleotide sequence ID" value="NZ_FNLC01000001.1"/>
</dbReference>
<organism evidence="2 3">
    <name type="scientific">Natronobacterium texcoconense</name>
    <dbReference type="NCBI Taxonomy" id="1095778"/>
    <lineage>
        <taxon>Archaea</taxon>
        <taxon>Methanobacteriati</taxon>
        <taxon>Methanobacteriota</taxon>
        <taxon>Stenosarchaea group</taxon>
        <taxon>Halobacteria</taxon>
        <taxon>Halobacteriales</taxon>
        <taxon>Natrialbaceae</taxon>
        <taxon>Natronobacterium</taxon>
    </lineage>
</organism>
<protein>
    <submittedName>
        <fullName evidence="2">Uncharacterized protein</fullName>
    </submittedName>
</protein>
<evidence type="ECO:0000256" key="1">
    <source>
        <dbReference type="SAM" id="Phobius"/>
    </source>
</evidence>
<name>A0A1H1CAB9_NATTX</name>
<dbReference type="EMBL" id="FNLC01000001">
    <property type="protein sequence ID" value="SDQ61141.1"/>
    <property type="molecule type" value="Genomic_DNA"/>
</dbReference>
<dbReference type="STRING" id="1095778.SAMN04489842_1332"/>
<feature type="transmembrane region" description="Helical" evidence="1">
    <location>
        <begin position="35"/>
        <end position="55"/>
    </location>
</feature>
<feature type="transmembrane region" description="Helical" evidence="1">
    <location>
        <begin position="82"/>
        <end position="102"/>
    </location>
</feature>